<dbReference type="Gene3D" id="2.60.40.60">
    <property type="entry name" value="Cadherins"/>
    <property type="match status" value="3"/>
</dbReference>
<accession>A0ABD2KFZ7</accession>
<dbReference type="SUPFAM" id="SSF49313">
    <property type="entry name" value="Cadherin-like"/>
    <property type="match status" value="3"/>
</dbReference>
<dbReference type="InterPro" id="IPR036445">
    <property type="entry name" value="GPCR_2_extracell_dom_sf"/>
</dbReference>
<evidence type="ECO:0000256" key="11">
    <source>
        <dbReference type="ARBA" id="ARBA00023292"/>
    </source>
</evidence>
<keyword evidence="5" id="KW-0677">Repeat</keyword>
<feature type="disulfide bond" evidence="13">
    <location>
        <begin position="1138"/>
        <end position="1147"/>
    </location>
</feature>
<dbReference type="PROSITE" id="PS01248">
    <property type="entry name" value="EGF_LAM_1"/>
    <property type="match status" value="1"/>
</dbReference>
<evidence type="ECO:0000256" key="1">
    <source>
        <dbReference type="ARBA" id="ARBA00004651"/>
    </source>
</evidence>
<dbReference type="SUPFAM" id="SSF57196">
    <property type="entry name" value="EGF/Laminin"/>
    <property type="match status" value="2"/>
</dbReference>
<dbReference type="FunFam" id="2.10.25.10:FF:000095">
    <property type="entry name" value="Notch, isoform B"/>
    <property type="match status" value="1"/>
</dbReference>
<dbReference type="Pfam" id="PF02210">
    <property type="entry name" value="Laminin_G_2"/>
    <property type="match status" value="2"/>
</dbReference>
<dbReference type="Gene3D" id="2.60.120.200">
    <property type="match status" value="2"/>
</dbReference>
<evidence type="ECO:0000256" key="3">
    <source>
        <dbReference type="ARBA" id="ARBA00022692"/>
    </source>
</evidence>
<keyword evidence="8 15" id="KW-0472">Membrane</keyword>
<feature type="region of interest" description="Disordered" evidence="14">
    <location>
        <begin position="2042"/>
        <end position="2085"/>
    </location>
</feature>
<dbReference type="PROSITE" id="PS00022">
    <property type="entry name" value="EGF_1"/>
    <property type="match status" value="2"/>
</dbReference>
<dbReference type="PROSITE" id="PS50227">
    <property type="entry name" value="G_PROTEIN_RECEP_F2_3"/>
    <property type="match status" value="1"/>
</dbReference>
<dbReference type="InterPro" id="IPR056286">
    <property type="entry name" value="Cadherin_CELSR1-3_9th"/>
</dbReference>
<dbReference type="SMART" id="SM00282">
    <property type="entry name" value="LamG"/>
    <property type="match status" value="2"/>
</dbReference>
<keyword evidence="4" id="KW-0732">Signal</keyword>
<comment type="subcellular location">
    <subcellularLocation>
        <location evidence="1">Cell membrane</location>
        <topology evidence="1">Multi-pass membrane protein</topology>
    </subcellularLocation>
</comment>
<feature type="compositionally biased region" description="Polar residues" evidence="14">
    <location>
        <begin position="2058"/>
        <end position="2074"/>
    </location>
</feature>
<dbReference type="PROSITE" id="PS00232">
    <property type="entry name" value="CADHERIN_1"/>
    <property type="match status" value="3"/>
</dbReference>
<comment type="caution">
    <text evidence="20">The sequence shown here is derived from an EMBL/GenBank/DDBJ whole genome shotgun (WGS) entry which is preliminary data.</text>
</comment>
<sequence>MNHEISNFGIDPLNGMVTVRAQLDRERRAVYAVEVRAEDAGNPPLSVGTTLEIELDDVNDNVPRFLSSEYRATIPEDISVGTSFLQVNAEDPDEGANGQIDYLLDSDDPFVRLGLFRLDRTSGTLRVNQPLDRENVSTLVLPLIARDRGIPRPLSARALIEVIVEDVNDNAPNFEFSSYDFYVPENSPVGTLVGELSADDADSAENARIEFRIFGGSDAKFFELDREQTEQMEKEKKKDTVRIRTRQQFDFEAPQNKFTIELQAISGQLSTTVPIHVHILDVNDHPPQLADPLVILVAQFVGDDDGQSDEWTGVAQNGTIGQVPAFDPDQNATLEFEIEQNALFEVHPQNGILSLINANWQRQIDSEQSICVSDGPNSVCAKALFHLVTVSNEILKKSAVSVFVEGISMDELLSAATFLRFVQALSSLWDWAMPENFRVFGIEEIVRNSNDTELSGTVLNLFVARNLEMDEESVTTTISSWLIEDAIEEFRANLSILFGTPILLKRESLCVSEPCPYFQRCRSALRFLRLTETISTDDFIFRPISTLRSFSCECPRGFITNSSVPGECNQRLNQCFNAPCLHGGTCHALEGGFRCSCPIGWTGQNCELATFDLSTCLPGYCFSGSKCQLQMPKGSPVCVGCPWRPIDTDERCRLRAVSFGGDSFLALPKALSRLHWSLALSLATISPSGTLFFSGSAEGDFVHLSLEGGVPQFQFSLGGNDFLVGKLAEIKPNFVNDGEWHSLQLEYSEWKMRLSVDNCDVQSSLLLGTLSPKCAIEIAVPLAKKCLLDFAVPCHRFLDLPKSILIGGMGPKAAKKFASVSSFVGVVKDLRLDGQLAHFSNWEQLERIGPNIWPGAAKYRPDHCQFLPADKSQCPEQTRCLDRWLGHHCRCPFRVHSPRLNCPSQLIVQEPPALTLADDSFAVWGLPLEFSLPFSLYFEFRTRERKGQVITLDFEHSAQMFIFSLENGQSIIRVNSEQYLLPFPATLSDGNWHSVEARFSAEALEIGVDVLYKKSIPLMALSIPRSLHSGTVPSSAHPAAFFGCIRNVEWNGQRLRLANQSATRQSCLAPNVCQMASTQCPANSKCVRDWDRHICKCNLGFVGDSCVDVCSLPDICGPFPNAICVRSPNSPRGYDCVCPEGRTGANCENGAVPSECPEGWFGQFPRCKRCHCPLENGFATQCNSTDGQCICQESTFLISDNASDHRCVPCHCGYGTAPGTLDRCDRLTGQCECIGEAIGRQCDRCEQKFGRKPLLLERRSLKCVPIDGRCPSQMEKGVQWPTTAEGTTARQSCPQPLMGIATRFCAENGLWSHVNDFNCTLPSLFALQNRISESDAQKGQNLALSRRLVNVTRQNWQNLKGKNVQIVLHLLDELLRKEMATNGTDLIGAESARSIHFARNLLRVADILLTVPQRDDSQQTDEKHHLELAQTLANYGAFLANLYEHFHFIPSLKFGGRNLVFAIGQFPAGLFPSLFLSLPIADNKIANSFSADIHFRFEFANSLSNFSSLRMFYSVVNSNSNNVSLIFSFYATEGIFGKLKLFSVALPRAQPFGHYECLAKFGGGDWQTVALAGLNRTHIQCQIAPGNGNWKLPLLVKAISNQKASGIMFFPFSADNRVHYSTPDSIIPIVCTLCTLSTFALLAVAFSIVLCRDNYHFRLLRSSTIVAFSLNALSVQLIRRAQSFDNGGFPCAFLSSVLASSLCALFACLLLYSLHLCKLILHNVSETCQMRHISFGLILPLFVGVSEFLLSLRKDTCHPSVGSPPFWLLTVPSAVLCLLNFYSLSASWLLSWHKQYQSVVLRFSLRPLLFSHSLLVFLCAILSIFDIFLFFQQFPSQFVTIFHSILLTFVAIYFFLWANFFTLTQKETKNGLSSANSDKSAESMWQARDAQTHQMPAPQLMCPDSNGRPNFYANSPFHRGILPFPQAKRRPRLNDGKIYEGIANEWHSPPPAEEATFVHHTLQRPPEVHLPHILSPSQCPAPPASMVDFNWLLEDDERSQQRRQHFLVGTLPIGGVPNFAQLSQIHRPIGLKHSPLHYGSVHSIDRKEMTPNTRRRTQPIQLAQNGSLKNVTESPRSRKFGPDNTLDDELNCAYFTFTRRRDQTAVNRSAPKTATTFN</sequence>
<feature type="domain" description="EGF-like" evidence="17">
    <location>
        <begin position="571"/>
        <end position="607"/>
    </location>
</feature>
<dbReference type="SMART" id="SM00180">
    <property type="entry name" value="EGF_Lam"/>
    <property type="match status" value="2"/>
</dbReference>
<evidence type="ECO:0000256" key="6">
    <source>
        <dbReference type="ARBA" id="ARBA00022837"/>
    </source>
</evidence>
<evidence type="ECO:0000313" key="20">
    <source>
        <dbReference type="EMBL" id="KAL3101855.1"/>
    </source>
</evidence>
<reference evidence="20 21" key="1">
    <citation type="submission" date="2024-10" db="EMBL/GenBank/DDBJ databases">
        <authorList>
            <person name="Kim D."/>
        </authorList>
    </citation>
    <scope>NUCLEOTIDE SEQUENCE [LARGE SCALE GENOMIC DNA]</scope>
    <source>
        <strain evidence="20">Taebaek</strain>
    </source>
</reference>
<comment type="caution">
    <text evidence="13">Lacks conserved residue(s) required for the propagation of feature annotation.</text>
</comment>
<feature type="domain" description="Laminin G" evidence="16">
    <location>
        <begin position="911"/>
        <end position="1073"/>
    </location>
</feature>
<feature type="disulfide bond" evidence="13">
    <location>
        <begin position="597"/>
        <end position="606"/>
    </location>
</feature>
<dbReference type="SMART" id="SM00181">
    <property type="entry name" value="EGF"/>
    <property type="match status" value="5"/>
</dbReference>
<dbReference type="CDD" id="cd00055">
    <property type="entry name" value="EGF_Lam"/>
    <property type="match status" value="1"/>
</dbReference>
<dbReference type="PROSITE" id="PS50268">
    <property type="entry name" value="CADHERIN_2"/>
    <property type="match status" value="3"/>
</dbReference>
<dbReference type="GO" id="GO:0005604">
    <property type="term" value="C:basement membrane"/>
    <property type="evidence" value="ECO:0007669"/>
    <property type="project" value="UniProtKB-ARBA"/>
</dbReference>
<dbReference type="FunFam" id="2.60.40.60:FF:000020">
    <property type="entry name" value="Dachsous cadherin-related 1b"/>
    <property type="match status" value="1"/>
</dbReference>
<evidence type="ECO:0000259" key="18">
    <source>
        <dbReference type="PROSITE" id="PS50227"/>
    </source>
</evidence>
<dbReference type="InterPro" id="IPR013320">
    <property type="entry name" value="ConA-like_dom_sf"/>
</dbReference>
<dbReference type="PRINTS" id="PR00205">
    <property type="entry name" value="CADHERIN"/>
</dbReference>
<evidence type="ECO:0000256" key="5">
    <source>
        <dbReference type="ARBA" id="ARBA00022737"/>
    </source>
</evidence>
<keyword evidence="3 15" id="KW-0812">Transmembrane</keyword>
<keyword evidence="10" id="KW-0325">Glycoprotein</keyword>
<feature type="transmembrane region" description="Helical" evidence="15">
    <location>
        <begin position="1837"/>
        <end position="1860"/>
    </location>
</feature>
<feature type="domain" description="Cadherin" evidence="19">
    <location>
        <begin position="66"/>
        <end position="174"/>
    </location>
</feature>
<keyword evidence="21" id="KW-1185">Reference proteome</keyword>
<dbReference type="Proteomes" id="UP001620645">
    <property type="component" value="Unassembled WGS sequence"/>
</dbReference>
<dbReference type="GO" id="GO:0005886">
    <property type="term" value="C:plasma membrane"/>
    <property type="evidence" value="ECO:0007669"/>
    <property type="project" value="UniProtKB-SubCell"/>
</dbReference>
<keyword evidence="2 13" id="KW-0245">EGF-like domain</keyword>
<dbReference type="EMBL" id="JBICCN010000026">
    <property type="protein sequence ID" value="KAL3101855.1"/>
    <property type="molecule type" value="Genomic_DNA"/>
</dbReference>
<dbReference type="SUPFAM" id="SSF49899">
    <property type="entry name" value="Concanavalin A-like lectins/glucanases"/>
    <property type="match status" value="2"/>
</dbReference>
<dbReference type="Pfam" id="PF02793">
    <property type="entry name" value="HRM"/>
    <property type="match status" value="1"/>
</dbReference>
<dbReference type="InterPro" id="IPR001881">
    <property type="entry name" value="EGF-like_Ca-bd_dom"/>
</dbReference>
<feature type="transmembrane region" description="Helical" evidence="15">
    <location>
        <begin position="1659"/>
        <end position="1678"/>
    </location>
</feature>
<dbReference type="InterPro" id="IPR015919">
    <property type="entry name" value="Cadherin-like_sf"/>
</dbReference>
<feature type="transmembrane region" description="Helical" evidence="15">
    <location>
        <begin position="1698"/>
        <end position="1721"/>
    </location>
</feature>
<dbReference type="Pfam" id="PF00028">
    <property type="entry name" value="Cadherin"/>
    <property type="match status" value="3"/>
</dbReference>
<dbReference type="SMART" id="SM00008">
    <property type="entry name" value="HormR"/>
    <property type="match status" value="1"/>
</dbReference>
<evidence type="ECO:0000256" key="10">
    <source>
        <dbReference type="ARBA" id="ARBA00023180"/>
    </source>
</evidence>
<name>A0ABD2KFZ7_HETSC</name>
<feature type="transmembrane region" description="Helical" evidence="15">
    <location>
        <begin position="1626"/>
        <end position="1650"/>
    </location>
</feature>
<evidence type="ECO:0000256" key="15">
    <source>
        <dbReference type="SAM" id="Phobius"/>
    </source>
</evidence>
<dbReference type="Pfam" id="PF00008">
    <property type="entry name" value="EGF"/>
    <property type="match status" value="1"/>
</dbReference>
<evidence type="ECO:0000259" key="16">
    <source>
        <dbReference type="PROSITE" id="PS50025"/>
    </source>
</evidence>
<dbReference type="PANTHER" id="PTHR24026:SF51">
    <property type="entry name" value="PROTOCADHERIN-LIKE WING POLARITY PROTEIN STAN"/>
    <property type="match status" value="1"/>
</dbReference>
<dbReference type="Gene3D" id="4.10.1240.10">
    <property type="entry name" value="GPCR, family 2, extracellular hormone receptor domain"/>
    <property type="match status" value="1"/>
</dbReference>
<feature type="transmembrane region" description="Helical" evidence="15">
    <location>
        <begin position="1765"/>
        <end position="1789"/>
    </location>
</feature>
<dbReference type="FunFam" id="2.10.25.10:FF:000188">
    <property type="entry name" value="Laminin subunit gamma 2"/>
    <property type="match status" value="1"/>
</dbReference>
<dbReference type="PROSITE" id="PS50026">
    <property type="entry name" value="EGF_3"/>
    <property type="match status" value="2"/>
</dbReference>
<proteinExistence type="predicted"/>
<evidence type="ECO:0000256" key="9">
    <source>
        <dbReference type="ARBA" id="ARBA00023157"/>
    </source>
</evidence>
<dbReference type="InterPro" id="IPR020894">
    <property type="entry name" value="Cadherin_CS"/>
</dbReference>
<dbReference type="SUPFAM" id="SSF111418">
    <property type="entry name" value="Hormone receptor domain"/>
    <property type="match status" value="1"/>
</dbReference>
<dbReference type="CDD" id="cd11304">
    <property type="entry name" value="Cadherin_repeat"/>
    <property type="match status" value="4"/>
</dbReference>
<dbReference type="Pfam" id="PF00053">
    <property type="entry name" value="EGF_laminin"/>
    <property type="match status" value="1"/>
</dbReference>
<evidence type="ECO:0000256" key="14">
    <source>
        <dbReference type="SAM" id="MobiDB-lite"/>
    </source>
</evidence>
<feature type="transmembrane region" description="Helical" evidence="15">
    <location>
        <begin position="1809"/>
        <end position="1831"/>
    </location>
</feature>
<organism evidence="20 21">
    <name type="scientific">Heterodera schachtii</name>
    <name type="common">Sugarbeet cyst nematode worm</name>
    <name type="synonym">Tylenchus schachtii</name>
    <dbReference type="NCBI Taxonomy" id="97005"/>
    <lineage>
        <taxon>Eukaryota</taxon>
        <taxon>Metazoa</taxon>
        <taxon>Ecdysozoa</taxon>
        <taxon>Nematoda</taxon>
        <taxon>Chromadorea</taxon>
        <taxon>Rhabditida</taxon>
        <taxon>Tylenchina</taxon>
        <taxon>Tylenchomorpha</taxon>
        <taxon>Tylenchoidea</taxon>
        <taxon>Heteroderidae</taxon>
        <taxon>Heteroderinae</taxon>
        <taxon>Heterodera</taxon>
    </lineage>
</organism>
<protein>
    <submittedName>
        <fullName evidence="20">Uncharacterized protein</fullName>
    </submittedName>
</protein>
<dbReference type="GO" id="GO:0007411">
    <property type="term" value="P:axon guidance"/>
    <property type="evidence" value="ECO:0007669"/>
    <property type="project" value="UniProtKB-ARBA"/>
</dbReference>
<evidence type="ECO:0000256" key="12">
    <source>
        <dbReference type="PROSITE-ProRule" id="PRU00043"/>
    </source>
</evidence>
<dbReference type="CDD" id="cd00110">
    <property type="entry name" value="LamG"/>
    <property type="match status" value="2"/>
</dbReference>
<evidence type="ECO:0000256" key="4">
    <source>
        <dbReference type="ARBA" id="ARBA00022729"/>
    </source>
</evidence>
<dbReference type="PROSITE" id="PS50025">
    <property type="entry name" value="LAM_G_DOMAIN"/>
    <property type="match status" value="2"/>
</dbReference>
<feature type="domain" description="Cadherin" evidence="19">
    <location>
        <begin position="175"/>
        <end position="289"/>
    </location>
</feature>
<feature type="transmembrane region" description="Helical" evidence="15">
    <location>
        <begin position="1733"/>
        <end position="1753"/>
    </location>
</feature>
<dbReference type="Pfam" id="PF23592">
    <property type="entry name" value="Cadherin_CELSR2_9th"/>
    <property type="match status" value="1"/>
</dbReference>
<evidence type="ECO:0000256" key="8">
    <source>
        <dbReference type="ARBA" id="ARBA00023136"/>
    </source>
</evidence>
<dbReference type="GO" id="GO:0005509">
    <property type="term" value="F:calcium ion binding"/>
    <property type="evidence" value="ECO:0007669"/>
    <property type="project" value="UniProtKB-UniRule"/>
</dbReference>
<feature type="domain" description="Laminin G" evidence="16">
    <location>
        <begin position="654"/>
        <end position="864"/>
    </location>
</feature>
<dbReference type="InterPro" id="IPR001791">
    <property type="entry name" value="Laminin_G"/>
</dbReference>
<evidence type="ECO:0000256" key="7">
    <source>
        <dbReference type="ARBA" id="ARBA00022989"/>
    </source>
</evidence>
<feature type="domain" description="Cadherin" evidence="19">
    <location>
        <begin position="8"/>
        <end position="65"/>
    </location>
</feature>
<dbReference type="InterPro" id="IPR002126">
    <property type="entry name" value="Cadherin-like_dom"/>
</dbReference>
<feature type="domain" description="EGF-like" evidence="17">
    <location>
        <begin position="1107"/>
        <end position="1148"/>
    </location>
</feature>
<evidence type="ECO:0000313" key="21">
    <source>
        <dbReference type="Proteomes" id="UP001620645"/>
    </source>
</evidence>
<dbReference type="CDD" id="cd00054">
    <property type="entry name" value="EGF_CA"/>
    <property type="match status" value="2"/>
</dbReference>
<keyword evidence="11" id="KW-0424">Laminin EGF-like domain</keyword>
<keyword evidence="9 13" id="KW-1015">Disulfide bond</keyword>
<evidence type="ECO:0000259" key="17">
    <source>
        <dbReference type="PROSITE" id="PS50026"/>
    </source>
</evidence>
<keyword evidence="6 12" id="KW-0106">Calcium</keyword>
<dbReference type="SMART" id="SM00112">
    <property type="entry name" value="CA"/>
    <property type="match status" value="3"/>
</dbReference>
<dbReference type="PANTHER" id="PTHR24026">
    <property type="entry name" value="FAT ATYPICAL CADHERIN-RELATED"/>
    <property type="match status" value="1"/>
</dbReference>
<evidence type="ECO:0000259" key="19">
    <source>
        <dbReference type="PROSITE" id="PS50268"/>
    </source>
</evidence>
<dbReference type="InterPro" id="IPR002049">
    <property type="entry name" value="LE_dom"/>
</dbReference>
<dbReference type="InterPro" id="IPR001879">
    <property type="entry name" value="GPCR_2_extracellular_dom"/>
</dbReference>
<dbReference type="InterPro" id="IPR000742">
    <property type="entry name" value="EGF"/>
</dbReference>
<dbReference type="PROSITE" id="PS01186">
    <property type="entry name" value="EGF_2"/>
    <property type="match status" value="1"/>
</dbReference>
<dbReference type="SMART" id="SM00179">
    <property type="entry name" value="EGF_CA"/>
    <property type="match status" value="1"/>
</dbReference>
<feature type="domain" description="G-protein coupled receptors family 2 profile 1" evidence="18">
    <location>
        <begin position="1244"/>
        <end position="1323"/>
    </location>
</feature>
<dbReference type="Gene3D" id="2.10.25.10">
    <property type="entry name" value="Laminin"/>
    <property type="match status" value="3"/>
</dbReference>
<evidence type="ECO:0000256" key="13">
    <source>
        <dbReference type="PROSITE-ProRule" id="PRU00076"/>
    </source>
</evidence>
<keyword evidence="7 15" id="KW-1133">Transmembrane helix</keyword>
<gene>
    <name evidence="20" type="ORF">niasHS_003264</name>
</gene>
<evidence type="ECO:0000256" key="2">
    <source>
        <dbReference type="ARBA" id="ARBA00022536"/>
    </source>
</evidence>